<feature type="domain" description="Ig-like" evidence="3">
    <location>
        <begin position="28"/>
        <end position="118"/>
    </location>
</feature>
<feature type="domain" description="Ig-like" evidence="3">
    <location>
        <begin position="123"/>
        <end position="209"/>
    </location>
</feature>
<evidence type="ECO:0000256" key="1">
    <source>
        <dbReference type="ARBA" id="ARBA00023319"/>
    </source>
</evidence>
<dbReference type="GO" id="GO:0004672">
    <property type="term" value="F:protein kinase activity"/>
    <property type="evidence" value="ECO:0007669"/>
    <property type="project" value="TreeGrafter"/>
</dbReference>
<evidence type="ECO:0000259" key="3">
    <source>
        <dbReference type="PROSITE" id="PS50835"/>
    </source>
</evidence>
<feature type="domain" description="Ig-like" evidence="3">
    <location>
        <begin position="214"/>
        <end position="302"/>
    </location>
</feature>
<dbReference type="AlphaFoldDB" id="A0A3Q4N687"/>
<feature type="signal peptide" evidence="2">
    <location>
        <begin position="1"/>
        <end position="26"/>
    </location>
</feature>
<dbReference type="PROSITE" id="PS50835">
    <property type="entry name" value="IG_LIKE"/>
    <property type="match status" value="3"/>
</dbReference>
<dbReference type="GO" id="GO:0003007">
    <property type="term" value="P:heart morphogenesis"/>
    <property type="evidence" value="ECO:0007669"/>
    <property type="project" value="UniProtKB-ARBA"/>
</dbReference>
<dbReference type="Bgee" id="ENSNBRG00000021259">
    <property type="expression patterns" value="Expressed in muscle tissue and 1 other cell type or tissue"/>
</dbReference>
<dbReference type="PANTHER" id="PTHR47633:SF14">
    <property type="entry name" value="IG-LIKE DOMAIN-CONTAINING PROTEIN"/>
    <property type="match status" value="1"/>
</dbReference>
<evidence type="ECO:0000313" key="5">
    <source>
        <dbReference type="Proteomes" id="UP000261580"/>
    </source>
</evidence>
<reference evidence="4" key="2">
    <citation type="submission" date="2025-09" db="UniProtKB">
        <authorList>
            <consortium name="Ensembl"/>
        </authorList>
    </citation>
    <scope>IDENTIFICATION</scope>
</reference>
<dbReference type="InterPro" id="IPR013783">
    <property type="entry name" value="Ig-like_fold"/>
</dbReference>
<feature type="chain" id="PRO_5018550148" description="Ig-like domain-containing protein" evidence="2">
    <location>
        <begin position="27"/>
        <end position="352"/>
    </location>
</feature>
<proteinExistence type="predicted"/>
<sequence>ICICGSLLVKLINTDLFLFFLIPVEQFPPVFISKPDPQTVYVGKRAVMQCVIAGTAPLNVVWLKDNQALPKVPAHYQSSYEKNKHTLEIPSAEAADSGLYVCNVSNKAGTAECHMELCVIDKPNFVRPLASVAQGSTARLQCTIKGSPELHSTWFLNNSELSTGGRHAVGLKDGVATLEIHDVLLTDSGNYTCEVLNECGCESCSIKVTVKEPPSIRKELLSTEAVRGSVAVLECEIAGSAPLEVSWKKNKKRLSSDKKYSIVSQGSLASLEIQSFESADTGEYECVVSNEVGSATSKSNLAGDYWGFWPDCWCKWLSAMLLTADLFVQMFNGQTALTDSVNLCFEYAMLTL</sequence>
<dbReference type="GeneTree" id="ENSGT00940000171516"/>
<keyword evidence="1" id="KW-0393">Immunoglobulin domain</keyword>
<dbReference type="FunFam" id="2.60.40.10:FF:000022">
    <property type="entry name" value="Cardiac titin"/>
    <property type="match status" value="1"/>
</dbReference>
<name>A0A3Q4N687_NEOBR</name>
<dbReference type="InterPro" id="IPR013098">
    <property type="entry name" value="Ig_I-set"/>
</dbReference>
<dbReference type="FunFam" id="2.60.40.10:FF:000107">
    <property type="entry name" value="Myosin, light chain kinase a"/>
    <property type="match status" value="2"/>
</dbReference>
<dbReference type="Ensembl" id="ENSNBRT00000028642.1">
    <property type="protein sequence ID" value="ENSNBRP00000027914.1"/>
    <property type="gene ID" value="ENSNBRG00000021259.1"/>
</dbReference>
<evidence type="ECO:0000256" key="2">
    <source>
        <dbReference type="SAM" id="SignalP"/>
    </source>
</evidence>
<dbReference type="Gene3D" id="2.60.40.10">
    <property type="entry name" value="Immunoglobulins"/>
    <property type="match status" value="3"/>
</dbReference>
<dbReference type="CDD" id="cd00096">
    <property type="entry name" value="Ig"/>
    <property type="match status" value="2"/>
</dbReference>
<protein>
    <recommendedName>
        <fullName evidence="3">Ig-like domain-containing protein</fullName>
    </recommendedName>
</protein>
<dbReference type="InterPro" id="IPR007110">
    <property type="entry name" value="Ig-like_dom"/>
</dbReference>
<organism evidence="4 5">
    <name type="scientific">Neolamprologus brichardi</name>
    <name type="common">Fairy cichlid</name>
    <name type="synonym">Lamprologus brichardi</name>
    <dbReference type="NCBI Taxonomy" id="32507"/>
    <lineage>
        <taxon>Eukaryota</taxon>
        <taxon>Metazoa</taxon>
        <taxon>Chordata</taxon>
        <taxon>Craniata</taxon>
        <taxon>Vertebrata</taxon>
        <taxon>Euteleostomi</taxon>
        <taxon>Actinopterygii</taxon>
        <taxon>Neopterygii</taxon>
        <taxon>Teleostei</taxon>
        <taxon>Neoteleostei</taxon>
        <taxon>Acanthomorphata</taxon>
        <taxon>Ovalentaria</taxon>
        <taxon>Cichlomorphae</taxon>
        <taxon>Cichliformes</taxon>
        <taxon>Cichlidae</taxon>
        <taxon>African cichlids</taxon>
        <taxon>Pseudocrenilabrinae</taxon>
        <taxon>Lamprologini</taxon>
        <taxon>Neolamprologus</taxon>
    </lineage>
</organism>
<dbReference type="Proteomes" id="UP000261580">
    <property type="component" value="Unassembled WGS sequence"/>
</dbReference>
<dbReference type="SUPFAM" id="SSF48726">
    <property type="entry name" value="Immunoglobulin"/>
    <property type="match status" value="3"/>
</dbReference>
<keyword evidence="2" id="KW-0732">Signal</keyword>
<dbReference type="SMART" id="SM00408">
    <property type="entry name" value="IGc2"/>
    <property type="match status" value="3"/>
</dbReference>
<keyword evidence="5" id="KW-1185">Reference proteome</keyword>
<dbReference type="GO" id="GO:0055013">
    <property type="term" value="P:cardiac muscle cell development"/>
    <property type="evidence" value="ECO:0007669"/>
    <property type="project" value="UniProtKB-ARBA"/>
</dbReference>
<dbReference type="InterPro" id="IPR003599">
    <property type="entry name" value="Ig_sub"/>
</dbReference>
<dbReference type="SMART" id="SM00409">
    <property type="entry name" value="IG"/>
    <property type="match status" value="3"/>
</dbReference>
<dbReference type="Pfam" id="PF07679">
    <property type="entry name" value="I-set"/>
    <property type="match status" value="3"/>
</dbReference>
<dbReference type="InterPro" id="IPR003598">
    <property type="entry name" value="Ig_sub2"/>
</dbReference>
<dbReference type="OMA" id="NIEMECH"/>
<dbReference type="InterPro" id="IPR036179">
    <property type="entry name" value="Ig-like_dom_sf"/>
</dbReference>
<dbReference type="PANTHER" id="PTHR47633">
    <property type="entry name" value="IMMUNOGLOBULIN"/>
    <property type="match status" value="1"/>
</dbReference>
<reference evidence="4" key="1">
    <citation type="submission" date="2025-08" db="UniProtKB">
        <authorList>
            <consortium name="Ensembl"/>
        </authorList>
    </citation>
    <scope>IDENTIFICATION</scope>
</reference>
<accession>A0A3Q4N687</accession>
<evidence type="ECO:0000313" key="4">
    <source>
        <dbReference type="Ensembl" id="ENSNBRP00000027914.1"/>
    </source>
</evidence>